<accession>A0A1H6D224</accession>
<feature type="transmembrane region" description="Helical" evidence="1">
    <location>
        <begin position="70"/>
        <end position="91"/>
    </location>
</feature>
<keyword evidence="3" id="KW-1185">Reference proteome</keyword>
<evidence type="ECO:0000313" key="3">
    <source>
        <dbReference type="Proteomes" id="UP000236743"/>
    </source>
</evidence>
<sequence>MLRYLVRLIGYVLIAAGFVSLVIDGARSIANSALQFTALGQSFTAVLHERYLLIQPAIERNIHPFLWDPIVVNLMRAPTALVALALGFLLLRLGAPPKARIGIVTRR</sequence>
<keyword evidence="1" id="KW-0812">Transmembrane</keyword>
<dbReference type="AlphaFoldDB" id="A0A1H6D224"/>
<name>A0A1H6D224_9HYPH</name>
<evidence type="ECO:0000256" key="1">
    <source>
        <dbReference type="SAM" id="Phobius"/>
    </source>
</evidence>
<organism evidence="2 3">
    <name type="scientific">Bosea lathyri</name>
    <dbReference type="NCBI Taxonomy" id="1036778"/>
    <lineage>
        <taxon>Bacteria</taxon>
        <taxon>Pseudomonadati</taxon>
        <taxon>Pseudomonadota</taxon>
        <taxon>Alphaproteobacteria</taxon>
        <taxon>Hyphomicrobiales</taxon>
        <taxon>Boseaceae</taxon>
        <taxon>Bosea</taxon>
    </lineage>
</organism>
<reference evidence="2 3" key="1">
    <citation type="submission" date="2016-10" db="EMBL/GenBank/DDBJ databases">
        <authorList>
            <person name="de Groot N.N."/>
        </authorList>
    </citation>
    <scope>NUCLEOTIDE SEQUENCE [LARGE SCALE GENOMIC DNA]</scope>
    <source>
        <strain evidence="2 3">DSM 26656</strain>
    </source>
</reference>
<proteinExistence type="predicted"/>
<protein>
    <submittedName>
        <fullName evidence="2">Uncharacterized protein</fullName>
    </submittedName>
</protein>
<keyword evidence="1" id="KW-1133">Transmembrane helix</keyword>
<dbReference type="EMBL" id="FNUY01000014">
    <property type="protein sequence ID" value="SEG79361.1"/>
    <property type="molecule type" value="Genomic_DNA"/>
</dbReference>
<dbReference type="Proteomes" id="UP000236743">
    <property type="component" value="Unassembled WGS sequence"/>
</dbReference>
<dbReference type="RefSeq" id="WP_146071491.1">
    <property type="nucleotide sequence ID" value="NZ_FNUY01000014.1"/>
</dbReference>
<gene>
    <name evidence="2" type="ORF">SAMN04488115_11465</name>
</gene>
<evidence type="ECO:0000313" key="2">
    <source>
        <dbReference type="EMBL" id="SEG79361.1"/>
    </source>
</evidence>
<keyword evidence="1" id="KW-0472">Membrane</keyword>
<feature type="transmembrane region" description="Helical" evidence="1">
    <location>
        <begin position="5"/>
        <end position="23"/>
    </location>
</feature>
<dbReference type="OrthoDB" id="7679120at2"/>